<evidence type="ECO:0000313" key="2">
    <source>
        <dbReference type="EMBL" id="PNU05490.1"/>
    </source>
</evidence>
<feature type="chain" id="PRO_5014373326" description="Lipoprotein" evidence="1">
    <location>
        <begin position="35"/>
        <end position="275"/>
    </location>
</feature>
<accession>A0A2K2G377</accession>
<dbReference type="InterPro" id="IPR006311">
    <property type="entry name" value="TAT_signal"/>
</dbReference>
<feature type="signal peptide" evidence="1">
    <location>
        <begin position="1"/>
        <end position="34"/>
    </location>
</feature>
<dbReference type="EMBL" id="LYMM01000025">
    <property type="protein sequence ID" value="PNU05490.1"/>
    <property type="molecule type" value="Genomic_DNA"/>
</dbReference>
<name>A0A2K2G377_9SPHN</name>
<dbReference type="AlphaFoldDB" id="A0A2K2G377"/>
<evidence type="ECO:0008006" key="4">
    <source>
        <dbReference type="Google" id="ProtNLM"/>
    </source>
</evidence>
<dbReference type="PROSITE" id="PS51318">
    <property type="entry name" value="TAT"/>
    <property type="match status" value="1"/>
</dbReference>
<proteinExistence type="predicted"/>
<evidence type="ECO:0000256" key="1">
    <source>
        <dbReference type="SAM" id="SignalP"/>
    </source>
</evidence>
<organism evidence="2 3">
    <name type="scientific">Novosphingobium guangzhouense</name>
    <dbReference type="NCBI Taxonomy" id="1850347"/>
    <lineage>
        <taxon>Bacteria</taxon>
        <taxon>Pseudomonadati</taxon>
        <taxon>Pseudomonadota</taxon>
        <taxon>Alphaproteobacteria</taxon>
        <taxon>Sphingomonadales</taxon>
        <taxon>Sphingomonadaceae</taxon>
        <taxon>Novosphingobium</taxon>
    </lineage>
</organism>
<keyword evidence="1" id="KW-0732">Signal</keyword>
<sequence>MGPVRPSRENLMTTRRALLAGAPAGLLAAQSAFAPSALADVLKGDGGDVEALERLMVETLDEELGDRAVARRLAALITEAGFRWEYPAFPVREADSVVAYSFGYRSKTGKVDANTGLSDGAETPEPGPVNALLADAVQAIARVRKVRVYAQWEIAQVLAAKHGMQDVVPIHPTIGPDGKVVYLSTDGVAKAIVAHAGSAQALGKVAVVGHRDHVKRCVLTSQANGMTAAVAREVPLPVVYDPQSAQPWTRRRDAYLLTDLTAQLSMIRNRVIAEL</sequence>
<evidence type="ECO:0000313" key="3">
    <source>
        <dbReference type="Proteomes" id="UP000236327"/>
    </source>
</evidence>
<gene>
    <name evidence="2" type="ORF">A8V01_16025</name>
</gene>
<keyword evidence="3" id="KW-1185">Reference proteome</keyword>
<reference evidence="2 3" key="1">
    <citation type="submission" date="2016-05" db="EMBL/GenBank/DDBJ databases">
        <title>Complete genome sequence of Novosphingobium guangzhouense SA925(T).</title>
        <authorList>
            <person name="Sha S."/>
        </authorList>
    </citation>
    <scope>NUCLEOTIDE SEQUENCE [LARGE SCALE GENOMIC DNA]</scope>
    <source>
        <strain evidence="2 3">SA925</strain>
    </source>
</reference>
<dbReference type="Proteomes" id="UP000236327">
    <property type="component" value="Unassembled WGS sequence"/>
</dbReference>
<protein>
    <recommendedName>
        <fullName evidence="4">Lipoprotein</fullName>
    </recommendedName>
</protein>
<comment type="caution">
    <text evidence="2">The sequence shown here is derived from an EMBL/GenBank/DDBJ whole genome shotgun (WGS) entry which is preliminary data.</text>
</comment>